<dbReference type="InterPro" id="IPR015500">
    <property type="entry name" value="Peptidase_S8_subtilisin-rel"/>
</dbReference>
<dbReference type="Gene3D" id="3.40.50.200">
    <property type="entry name" value="Peptidase S8/S53 domain"/>
    <property type="match status" value="1"/>
</dbReference>
<keyword evidence="10" id="KW-1185">Reference proteome</keyword>
<dbReference type="OrthoDB" id="9798386at2"/>
<dbReference type="GO" id="GO:0004252">
    <property type="term" value="F:serine-type endopeptidase activity"/>
    <property type="evidence" value="ECO:0007669"/>
    <property type="project" value="UniProtKB-UniRule"/>
</dbReference>
<feature type="active site" description="Charge relay system" evidence="5">
    <location>
        <position position="103"/>
    </location>
</feature>
<accession>A0A371PQT2</accession>
<keyword evidence="6" id="KW-0812">Transmembrane</keyword>
<feature type="domain" description="Peptidase S8/S53" evidence="8">
    <location>
        <begin position="53"/>
        <end position="309"/>
    </location>
</feature>
<comment type="similarity">
    <text evidence="1 5">Belongs to the peptidase S8 family.</text>
</comment>
<proteinExistence type="inferred from homology"/>
<organism evidence="9 10">
    <name type="scientific">Streptomyces inhibens</name>
    <dbReference type="NCBI Taxonomy" id="2293571"/>
    <lineage>
        <taxon>Bacteria</taxon>
        <taxon>Bacillati</taxon>
        <taxon>Actinomycetota</taxon>
        <taxon>Actinomycetes</taxon>
        <taxon>Kitasatosporales</taxon>
        <taxon>Streptomycetaceae</taxon>
        <taxon>Streptomyces</taxon>
    </lineage>
</organism>
<evidence type="ECO:0000256" key="7">
    <source>
        <dbReference type="SAM" id="SignalP"/>
    </source>
</evidence>
<evidence type="ECO:0000313" key="9">
    <source>
        <dbReference type="EMBL" id="REK84870.1"/>
    </source>
</evidence>
<evidence type="ECO:0000256" key="3">
    <source>
        <dbReference type="ARBA" id="ARBA00022801"/>
    </source>
</evidence>
<keyword evidence="2 5" id="KW-0645">Protease</keyword>
<evidence type="ECO:0000256" key="4">
    <source>
        <dbReference type="ARBA" id="ARBA00022825"/>
    </source>
</evidence>
<dbReference type="SUPFAM" id="SSF52743">
    <property type="entry name" value="Subtilisin-like"/>
    <property type="match status" value="1"/>
</dbReference>
<comment type="caution">
    <text evidence="9">The sequence shown here is derived from an EMBL/GenBank/DDBJ whole genome shotgun (WGS) entry which is preliminary data.</text>
</comment>
<keyword evidence="6" id="KW-0472">Membrane</keyword>
<evidence type="ECO:0000259" key="8">
    <source>
        <dbReference type="Pfam" id="PF00082"/>
    </source>
</evidence>
<dbReference type="InterPro" id="IPR000209">
    <property type="entry name" value="Peptidase_S8/S53_dom"/>
</dbReference>
<evidence type="ECO:0000256" key="1">
    <source>
        <dbReference type="ARBA" id="ARBA00011073"/>
    </source>
</evidence>
<evidence type="ECO:0000256" key="6">
    <source>
        <dbReference type="SAM" id="Phobius"/>
    </source>
</evidence>
<evidence type="ECO:0000313" key="10">
    <source>
        <dbReference type="Proteomes" id="UP000262477"/>
    </source>
</evidence>
<dbReference type="InterPro" id="IPR036852">
    <property type="entry name" value="Peptidase_S8/S53_dom_sf"/>
</dbReference>
<dbReference type="AlphaFoldDB" id="A0A371PQT2"/>
<name>A0A371PQT2_STRIH</name>
<dbReference type="RefSeq" id="WP_128512148.1">
    <property type="nucleotide sequence ID" value="NZ_QUAC01000470.1"/>
</dbReference>
<protein>
    <submittedName>
        <fullName evidence="9">Peptidase M8</fullName>
    </submittedName>
</protein>
<feature type="signal peptide" evidence="7">
    <location>
        <begin position="1"/>
        <end position="29"/>
    </location>
</feature>
<feature type="transmembrane region" description="Helical" evidence="6">
    <location>
        <begin position="357"/>
        <end position="379"/>
    </location>
</feature>
<dbReference type="GO" id="GO:0006508">
    <property type="term" value="P:proteolysis"/>
    <property type="evidence" value="ECO:0007669"/>
    <property type="project" value="UniProtKB-KW"/>
</dbReference>
<dbReference type="PROSITE" id="PS00136">
    <property type="entry name" value="SUBTILASE_ASP"/>
    <property type="match status" value="1"/>
</dbReference>
<keyword evidence="4 5" id="KW-0720">Serine protease</keyword>
<dbReference type="PANTHER" id="PTHR43806:SF11">
    <property type="entry name" value="CEREVISIN-RELATED"/>
    <property type="match status" value="1"/>
</dbReference>
<evidence type="ECO:0000256" key="5">
    <source>
        <dbReference type="PROSITE-ProRule" id="PRU01240"/>
    </source>
</evidence>
<sequence length="393" mass="40560">MRVTRTLRATAGAALTGALLLAAGGTASADQVRKGQWPLEAFGAQQLWKEATGKGVTVAVLDSGFRTTHQDLKGQFLPGPDFGKATMAENAKHLKPNEDIRDHGTAMAGIIAGHGHGPGGSEGIKGLAPDAKILPVPEYKNSGQATRWAVEHGADVINMSYGENMRSGDTCESIQYALEKGVVVVAGAGNDGWSHRSYPVGCPGVIGVGSVDQYGKSADANNFNSDMDLLAPGERIPVAMGKSDSAYNTEANGSSAASAYVSAAAALLKQKFPKLTPGQIANRLVKTAGLAQTEKDKHLKLPDVHYGYGFIQPGPALRRDIPAGPAAGPLPMPKKGAAAAADKGFDPNPPMGGKEKVMLFGGIAVGVLIVVGIVIGVVVSARRRKNAGGQSWG</sequence>
<keyword evidence="7" id="KW-0732">Signal</keyword>
<evidence type="ECO:0000256" key="2">
    <source>
        <dbReference type="ARBA" id="ARBA00022670"/>
    </source>
</evidence>
<keyword evidence="3 5" id="KW-0378">Hydrolase</keyword>
<dbReference type="Pfam" id="PF00082">
    <property type="entry name" value="Peptidase_S8"/>
    <property type="match status" value="1"/>
</dbReference>
<feature type="active site" description="Charge relay system" evidence="5">
    <location>
        <position position="62"/>
    </location>
</feature>
<reference evidence="9 10" key="1">
    <citation type="submission" date="2018-08" db="EMBL/GenBank/DDBJ databases">
        <title>Streptomyces NEAU-D10 sp. nov., a novel Actinomycete isolated from soil.</title>
        <authorList>
            <person name="Jin L."/>
        </authorList>
    </citation>
    <scope>NUCLEOTIDE SEQUENCE [LARGE SCALE GENOMIC DNA]</scope>
    <source>
        <strain evidence="9 10">NEAU-D10</strain>
    </source>
</reference>
<dbReference type="InterPro" id="IPR023827">
    <property type="entry name" value="Peptidase_S8_Asp-AS"/>
</dbReference>
<dbReference type="Proteomes" id="UP000262477">
    <property type="component" value="Unassembled WGS sequence"/>
</dbReference>
<dbReference type="EMBL" id="QUAC01000470">
    <property type="protein sequence ID" value="REK84870.1"/>
    <property type="molecule type" value="Genomic_DNA"/>
</dbReference>
<dbReference type="PRINTS" id="PR00723">
    <property type="entry name" value="SUBTILISIN"/>
</dbReference>
<dbReference type="InterPro" id="IPR050131">
    <property type="entry name" value="Peptidase_S8_subtilisin-like"/>
</dbReference>
<gene>
    <name evidence="9" type="ORF">DY245_40810</name>
</gene>
<feature type="active site" description="Charge relay system" evidence="5">
    <location>
        <position position="255"/>
    </location>
</feature>
<keyword evidence="6" id="KW-1133">Transmembrane helix</keyword>
<dbReference type="PROSITE" id="PS51892">
    <property type="entry name" value="SUBTILASE"/>
    <property type="match status" value="1"/>
</dbReference>
<feature type="chain" id="PRO_5016894979" evidence="7">
    <location>
        <begin position="30"/>
        <end position="393"/>
    </location>
</feature>
<dbReference type="PANTHER" id="PTHR43806">
    <property type="entry name" value="PEPTIDASE S8"/>
    <property type="match status" value="1"/>
</dbReference>